<comment type="similarity">
    <text evidence="2">Belongs to the bacterial solute-binding protein 8 family.</text>
</comment>
<dbReference type="PROSITE" id="PS51257">
    <property type="entry name" value="PROKAR_LIPOPROTEIN"/>
    <property type="match status" value="1"/>
</dbReference>
<keyword evidence="9" id="KW-1185">Reference proteome</keyword>
<reference evidence="8 9" key="1">
    <citation type="submission" date="2019-05" db="EMBL/GenBank/DDBJ databases">
        <authorList>
            <person name="Chen C."/>
        </authorList>
    </citation>
    <scope>NUCLEOTIDE SEQUENCE [LARGE SCALE GENOMIC DNA]</scope>
    <source>
        <strain evidence="8 9">HB172198</strain>
    </source>
</reference>
<evidence type="ECO:0000313" key="9">
    <source>
        <dbReference type="Proteomes" id="UP000300879"/>
    </source>
</evidence>
<dbReference type="Proteomes" id="UP000300879">
    <property type="component" value="Chromosome"/>
</dbReference>
<evidence type="ECO:0000256" key="3">
    <source>
        <dbReference type="ARBA" id="ARBA00022448"/>
    </source>
</evidence>
<keyword evidence="4 6" id="KW-0732">Signal</keyword>
<evidence type="ECO:0000256" key="5">
    <source>
        <dbReference type="SAM" id="MobiDB-lite"/>
    </source>
</evidence>
<evidence type="ECO:0000256" key="2">
    <source>
        <dbReference type="ARBA" id="ARBA00008814"/>
    </source>
</evidence>
<dbReference type="OrthoDB" id="2417096at2"/>
<evidence type="ECO:0000259" key="7">
    <source>
        <dbReference type="PROSITE" id="PS50983"/>
    </source>
</evidence>
<dbReference type="RefSeq" id="WP_138226912.1">
    <property type="nucleotide sequence ID" value="NZ_CP040396.1"/>
</dbReference>
<dbReference type="EMBL" id="CP040396">
    <property type="protein sequence ID" value="QCT04156.1"/>
    <property type="molecule type" value="Genomic_DNA"/>
</dbReference>
<keyword evidence="3" id="KW-0813">Transport</keyword>
<name>A0A4P8XMV0_9BACL</name>
<evidence type="ECO:0000256" key="1">
    <source>
        <dbReference type="ARBA" id="ARBA00004196"/>
    </source>
</evidence>
<accession>A0A4P8XMV0</accession>
<evidence type="ECO:0000313" key="8">
    <source>
        <dbReference type="EMBL" id="QCT04156.1"/>
    </source>
</evidence>
<dbReference type="GO" id="GO:1901678">
    <property type="term" value="P:iron coordination entity transport"/>
    <property type="evidence" value="ECO:0007669"/>
    <property type="project" value="UniProtKB-ARBA"/>
</dbReference>
<feature type="chain" id="PRO_5038983053" evidence="6">
    <location>
        <begin position="28"/>
        <end position="338"/>
    </location>
</feature>
<dbReference type="PROSITE" id="PS50983">
    <property type="entry name" value="FE_B12_PBP"/>
    <property type="match status" value="1"/>
</dbReference>
<feature type="signal peptide" evidence="6">
    <location>
        <begin position="1"/>
        <end position="27"/>
    </location>
</feature>
<dbReference type="KEGG" id="palo:E6C60_3445"/>
<protein>
    <submittedName>
        <fullName evidence="8">ABC transporter, substrate-binding protein</fullName>
    </submittedName>
</protein>
<feature type="region of interest" description="Disordered" evidence="5">
    <location>
        <begin position="30"/>
        <end position="63"/>
    </location>
</feature>
<sequence length="338" mass="36061">MNKPFTAKRWMLAIGSGLLALSLAACGEKEAEPAPAGEPAEQTPAAEQPAPADNDTAAQGESRTVTDAMGHEIEVPANPERVLASYLEDHLVALEVKPVAQWSVGEGRVQEYLQGDLAEVPQISYDLPFEAVQEVKPDLILVDSSAMVEGGKYEQYSQIAPTYVVSNDANVEWREELTKIAEVLGKEDKAKEVLDSYNAKAAEAKASIEQAVGSPSAAAVWLVGGKFFVVSENVSSGGVMYQDLGLQVPAVVKEISASAAGNWSEISLEKLVQLDAEHLFLINSDGAAADVLNGALWKSIPAVKAGNVHEYDKSQSWLYTGPIANSQIIDDVVESLVK</sequence>
<comment type="subcellular location">
    <subcellularLocation>
        <location evidence="1">Cell envelope</location>
    </subcellularLocation>
</comment>
<dbReference type="Gene3D" id="3.40.50.1980">
    <property type="entry name" value="Nitrogenase molybdenum iron protein domain"/>
    <property type="match status" value="2"/>
</dbReference>
<organism evidence="8 9">
    <name type="scientific">Paenibacillus algicola</name>
    <dbReference type="NCBI Taxonomy" id="2565926"/>
    <lineage>
        <taxon>Bacteria</taxon>
        <taxon>Bacillati</taxon>
        <taxon>Bacillota</taxon>
        <taxon>Bacilli</taxon>
        <taxon>Bacillales</taxon>
        <taxon>Paenibacillaceae</taxon>
        <taxon>Paenibacillus</taxon>
    </lineage>
</organism>
<gene>
    <name evidence="8" type="ORF">E6C60_3445</name>
</gene>
<feature type="domain" description="Fe/B12 periplasmic-binding" evidence="7">
    <location>
        <begin position="79"/>
        <end position="338"/>
    </location>
</feature>
<dbReference type="InterPro" id="IPR051313">
    <property type="entry name" value="Bact_iron-sidero_bind"/>
</dbReference>
<proteinExistence type="inferred from homology"/>
<dbReference type="SUPFAM" id="SSF53807">
    <property type="entry name" value="Helical backbone' metal receptor"/>
    <property type="match status" value="1"/>
</dbReference>
<dbReference type="PANTHER" id="PTHR30532:SF1">
    <property type="entry name" value="IRON(3+)-HYDROXAMATE-BINDING PROTEIN FHUD"/>
    <property type="match status" value="1"/>
</dbReference>
<dbReference type="InterPro" id="IPR002491">
    <property type="entry name" value="ABC_transptr_periplasmic_BD"/>
</dbReference>
<dbReference type="Pfam" id="PF01497">
    <property type="entry name" value="Peripla_BP_2"/>
    <property type="match status" value="1"/>
</dbReference>
<evidence type="ECO:0000256" key="4">
    <source>
        <dbReference type="ARBA" id="ARBA00022729"/>
    </source>
</evidence>
<dbReference type="PANTHER" id="PTHR30532">
    <property type="entry name" value="IRON III DICITRATE-BINDING PERIPLASMIC PROTEIN"/>
    <property type="match status" value="1"/>
</dbReference>
<evidence type="ECO:0000256" key="6">
    <source>
        <dbReference type="SAM" id="SignalP"/>
    </source>
</evidence>
<feature type="compositionally biased region" description="Low complexity" evidence="5">
    <location>
        <begin position="33"/>
        <end position="52"/>
    </location>
</feature>
<dbReference type="AlphaFoldDB" id="A0A4P8XMV0"/>
<dbReference type="GO" id="GO:0030288">
    <property type="term" value="C:outer membrane-bounded periplasmic space"/>
    <property type="evidence" value="ECO:0007669"/>
    <property type="project" value="TreeGrafter"/>
</dbReference>